<dbReference type="EMBL" id="EU545650">
    <property type="protein sequence ID" value="ACB37253.1"/>
    <property type="molecule type" value="Genomic_DNA"/>
</dbReference>
<protein>
    <submittedName>
        <fullName evidence="1">Uncharacterized protein</fullName>
    </submittedName>
</protein>
<evidence type="ECO:0000313" key="1">
    <source>
        <dbReference type="EMBL" id="ACB37253.1"/>
    </source>
</evidence>
<dbReference type="KEGG" id="vg:6186755"/>
<organism evidence="1 2">
    <name type="scientific">Betalipothrixvirus uzonense</name>
    <dbReference type="NCBI Taxonomy" id="512792"/>
    <lineage>
        <taxon>Viruses</taxon>
        <taxon>Adnaviria</taxon>
        <taxon>Zilligvirae</taxon>
        <taxon>Taleaviricota</taxon>
        <taxon>Tokiviricetes</taxon>
        <taxon>Ligamenvirales</taxon>
        <taxon>Lipothrixviridae</taxon>
        <taxon>Betalipothrixvirus</taxon>
    </lineage>
</organism>
<keyword evidence="2" id="KW-1185">Reference proteome</keyword>
<name>B2CRJ6_9VIRU</name>
<sequence length="98" mass="12006">MKSMQNKIKQFELNELINKCNKKICLENIHIFINIEKRYAIIEENILFCSDEKKYLHKDIDFAVLYLKMHLNVNVNEIERIRRNENICDIENYYLAYF</sequence>
<dbReference type="GeneID" id="6186755"/>
<evidence type="ECO:0000313" key="2">
    <source>
        <dbReference type="Proteomes" id="UP000008691"/>
    </source>
</evidence>
<proteinExistence type="predicted"/>
<accession>B2CRJ6</accession>
<reference evidence="1 2" key="1">
    <citation type="journal article" date="2008" name="Res. Microbiol.">
        <title>Viruses in acidic geothermal environments of the Kamchatka Peninsula.</title>
        <authorList>
            <person name="Bize A."/>
            <person name="Peng X."/>
            <person name="Prokofeva M."/>
            <person name="Maclellan K."/>
            <person name="Lucas S."/>
            <person name="Forterre P."/>
            <person name="Garrett R.A."/>
            <person name="Bonch-Osmolovskaya E.A."/>
            <person name="Prangishvili D."/>
        </authorList>
    </citation>
    <scope>NUCLEOTIDE SEQUENCE [LARGE SCALE GENOMIC DNA]</scope>
</reference>
<dbReference type="RefSeq" id="YP_001798537.1">
    <property type="nucleotide sequence ID" value="NC_010537.1"/>
</dbReference>
<dbReference type="Proteomes" id="UP000008691">
    <property type="component" value="Segment"/>
</dbReference>